<dbReference type="Gene3D" id="3.30.70.270">
    <property type="match status" value="1"/>
</dbReference>
<evidence type="ECO:0000259" key="5">
    <source>
        <dbReference type="PROSITE" id="PS50887"/>
    </source>
</evidence>
<dbReference type="InterPro" id="IPR050469">
    <property type="entry name" value="Diguanylate_Cyclase"/>
</dbReference>
<dbReference type="RefSeq" id="WP_233051158.1">
    <property type="nucleotide sequence ID" value="NZ_JAIMJA010000002.1"/>
</dbReference>
<dbReference type="InterPro" id="IPR048516">
    <property type="entry name" value="DGCcoil"/>
</dbReference>
<proteinExistence type="predicted"/>
<dbReference type="Proteomes" id="UP001201273">
    <property type="component" value="Unassembled WGS sequence"/>
</dbReference>
<dbReference type="InterPro" id="IPR043128">
    <property type="entry name" value="Rev_trsase/Diguanyl_cyclase"/>
</dbReference>
<reference evidence="6 7" key="1">
    <citation type="journal article" date="2022" name="Environ. Microbiol. Rep.">
        <title>Eco-phylogenetic analyses reveal divergent evolution of vitamin B12 metabolism in the marine bacterial family 'Psychromonadaceae'.</title>
        <authorList>
            <person name="Jin X."/>
            <person name="Yang Y."/>
            <person name="Cao H."/>
            <person name="Gao B."/>
            <person name="Zhao Z."/>
        </authorList>
    </citation>
    <scope>NUCLEOTIDE SEQUENCE [LARGE SCALE GENOMIC DNA]</scope>
    <source>
        <strain evidence="6 7">MKS20</strain>
    </source>
</reference>
<dbReference type="SUPFAM" id="SSF55073">
    <property type="entry name" value="Nucleotide cyclase"/>
    <property type="match status" value="1"/>
</dbReference>
<evidence type="ECO:0000256" key="3">
    <source>
        <dbReference type="SAM" id="Coils"/>
    </source>
</evidence>
<dbReference type="SMART" id="SM00267">
    <property type="entry name" value="GGDEF"/>
    <property type="match status" value="1"/>
</dbReference>
<feature type="region of interest" description="Disordered" evidence="4">
    <location>
        <begin position="14"/>
        <end position="35"/>
    </location>
</feature>
<dbReference type="EC" id="2.7.7.65" evidence="1"/>
<keyword evidence="3" id="KW-0175">Coiled coil</keyword>
<evidence type="ECO:0000256" key="2">
    <source>
        <dbReference type="ARBA" id="ARBA00034247"/>
    </source>
</evidence>
<evidence type="ECO:0000313" key="6">
    <source>
        <dbReference type="EMBL" id="MCE2593552.1"/>
    </source>
</evidence>
<comment type="caution">
    <text evidence="6">The sequence shown here is derived from an EMBL/GenBank/DDBJ whole genome shotgun (WGS) entry which is preliminary data.</text>
</comment>
<accession>A0ABS8W584</accession>
<dbReference type="GO" id="GO:0052621">
    <property type="term" value="F:diguanylate cyclase activity"/>
    <property type="evidence" value="ECO:0007669"/>
    <property type="project" value="UniProtKB-EC"/>
</dbReference>
<keyword evidence="6" id="KW-0808">Transferase</keyword>
<protein>
    <recommendedName>
        <fullName evidence="1">diguanylate cyclase</fullName>
        <ecNumber evidence="1">2.7.7.65</ecNumber>
    </recommendedName>
</protein>
<dbReference type="PANTHER" id="PTHR45138">
    <property type="entry name" value="REGULATORY COMPONENTS OF SENSORY TRANSDUCTION SYSTEM"/>
    <property type="match status" value="1"/>
</dbReference>
<comment type="catalytic activity">
    <reaction evidence="2">
        <text>2 GTP = 3',3'-c-di-GMP + 2 diphosphate</text>
        <dbReference type="Rhea" id="RHEA:24898"/>
        <dbReference type="ChEBI" id="CHEBI:33019"/>
        <dbReference type="ChEBI" id="CHEBI:37565"/>
        <dbReference type="ChEBI" id="CHEBI:58805"/>
        <dbReference type="EC" id="2.7.7.65"/>
    </reaction>
</comment>
<dbReference type="CDD" id="cd01949">
    <property type="entry name" value="GGDEF"/>
    <property type="match status" value="1"/>
</dbReference>
<gene>
    <name evidence="6" type="ORF">K6Y31_01815</name>
</gene>
<sequence>MKAPTQKCVIIRSSGVEPLDEKSHSLPARKNANQSRADMENKLIIQLIERLALSAQNHDTTLDEKLERLVTKLQSVSQVGSALTEAHDVEQYLLKNPISIKPALTELDKQTHLAAEKLQQFKSLPGAVRGNIREFLSRPSSEILRDHQDKLSLLVDFYQQLLNFQERPAPDYLRTHQQEPQAVTANIDSSSHKRICDELQRLITELDFAGEFGEALAQIRNRILTGINPHELASVCLEVINLIIDGTREERKASQAFLYSLNESLTSFHQTFCSSVSESRTLRNEQIEINEDLRARLRTMGLQVDNTNDLLQLKLSIQSQLKEITRLLSEKDSFEQREKELEKRLAEMENKLSLMKDETSEYKKRLSAQKHKLFLDSLTQVYNRAALDERLELEFKRWQRYDHPLCLAIVDIDHFKSINDNYGHMAGDKALKVIARALQKSLRDTDFIARFGGEEFVILMPNVETKDLQGPLEKLRETIKGIPFKFKDNRVSISVSIGATAFKEGDQPLDAFERADQSLYDAKHQGRDRVVLSI</sequence>
<dbReference type="PROSITE" id="PS50887">
    <property type="entry name" value="GGDEF"/>
    <property type="match status" value="1"/>
</dbReference>
<keyword evidence="6" id="KW-0548">Nucleotidyltransferase</keyword>
<dbReference type="PANTHER" id="PTHR45138:SF9">
    <property type="entry name" value="DIGUANYLATE CYCLASE DGCM-RELATED"/>
    <property type="match status" value="1"/>
</dbReference>
<keyword evidence="7" id="KW-1185">Reference proteome</keyword>
<dbReference type="InterPro" id="IPR029787">
    <property type="entry name" value="Nucleotide_cyclase"/>
</dbReference>
<feature type="coiled-coil region" evidence="3">
    <location>
        <begin position="317"/>
        <end position="365"/>
    </location>
</feature>
<dbReference type="EMBL" id="JAIMJA010000002">
    <property type="protein sequence ID" value="MCE2593552.1"/>
    <property type="molecule type" value="Genomic_DNA"/>
</dbReference>
<feature type="domain" description="GGDEF" evidence="5">
    <location>
        <begin position="403"/>
        <end position="534"/>
    </location>
</feature>
<name>A0ABS8W584_9GAMM</name>
<dbReference type="NCBIfam" id="TIGR00254">
    <property type="entry name" value="GGDEF"/>
    <property type="match status" value="1"/>
</dbReference>
<dbReference type="Pfam" id="PF20975">
    <property type="entry name" value="DGCcoil"/>
    <property type="match status" value="1"/>
</dbReference>
<evidence type="ECO:0000256" key="4">
    <source>
        <dbReference type="SAM" id="MobiDB-lite"/>
    </source>
</evidence>
<dbReference type="Pfam" id="PF00990">
    <property type="entry name" value="GGDEF"/>
    <property type="match status" value="1"/>
</dbReference>
<evidence type="ECO:0000313" key="7">
    <source>
        <dbReference type="Proteomes" id="UP001201273"/>
    </source>
</evidence>
<dbReference type="InterPro" id="IPR000160">
    <property type="entry name" value="GGDEF_dom"/>
</dbReference>
<evidence type="ECO:0000256" key="1">
    <source>
        <dbReference type="ARBA" id="ARBA00012528"/>
    </source>
</evidence>
<organism evidence="6 7">
    <name type="scientific">Motilimonas cestriensis</name>
    <dbReference type="NCBI Taxonomy" id="2742685"/>
    <lineage>
        <taxon>Bacteria</taxon>
        <taxon>Pseudomonadati</taxon>
        <taxon>Pseudomonadota</taxon>
        <taxon>Gammaproteobacteria</taxon>
        <taxon>Alteromonadales</taxon>
        <taxon>Alteromonadales genera incertae sedis</taxon>
        <taxon>Motilimonas</taxon>
    </lineage>
</organism>